<accession>A0A1G2BAZ9</accession>
<reference evidence="3 4" key="1">
    <citation type="journal article" date="2016" name="Nat. Commun.">
        <title>Thousands of microbial genomes shed light on interconnected biogeochemical processes in an aquifer system.</title>
        <authorList>
            <person name="Anantharaman K."/>
            <person name="Brown C.T."/>
            <person name="Hug L.A."/>
            <person name="Sharon I."/>
            <person name="Castelle C.J."/>
            <person name="Probst A.J."/>
            <person name="Thomas B.C."/>
            <person name="Singh A."/>
            <person name="Wilkins M.J."/>
            <person name="Karaoz U."/>
            <person name="Brodie E.L."/>
            <person name="Williams K.H."/>
            <person name="Hubbard S.S."/>
            <person name="Banfield J.F."/>
        </authorList>
    </citation>
    <scope>NUCLEOTIDE SEQUENCE [LARGE SCALE GENOMIC DNA]</scope>
</reference>
<dbReference type="Proteomes" id="UP000176420">
    <property type="component" value="Unassembled WGS sequence"/>
</dbReference>
<feature type="region of interest" description="Disordered" evidence="1">
    <location>
        <begin position="89"/>
        <end position="110"/>
    </location>
</feature>
<feature type="transmembrane region" description="Helical" evidence="2">
    <location>
        <begin position="12"/>
        <end position="40"/>
    </location>
</feature>
<keyword evidence="2" id="KW-0812">Transmembrane</keyword>
<keyword evidence="2" id="KW-1133">Transmembrane helix</keyword>
<proteinExistence type="predicted"/>
<name>A0A1G2BAZ9_9BACT</name>
<keyword evidence="2" id="KW-0472">Membrane</keyword>
<comment type="caution">
    <text evidence="3">The sequence shown here is derived from an EMBL/GenBank/DDBJ whole genome shotgun (WGS) entry which is preliminary data.</text>
</comment>
<evidence type="ECO:0000313" key="4">
    <source>
        <dbReference type="Proteomes" id="UP000176420"/>
    </source>
</evidence>
<evidence type="ECO:0000256" key="1">
    <source>
        <dbReference type="SAM" id="MobiDB-lite"/>
    </source>
</evidence>
<sequence length="158" mass="17747">MIKKKIIPKKKFHIDGLFLAYAVISLAVIAFGVNLALYVFKPVSAVDQNSYQAVFLTNGQVYFGKLDTLNKSWLVLDDVYYLQEQEDLTQDTTDPEGVENTAEPDSTSTAPQLSVIRLGSEIHQPQNGLVINRDQVLFWENLKNDSQIISAIQKDKSL</sequence>
<organism evidence="3 4">
    <name type="scientific">Candidatus Kerfeldbacteria bacterium RIFOXYB2_FULL_38_14</name>
    <dbReference type="NCBI Taxonomy" id="1798547"/>
    <lineage>
        <taxon>Bacteria</taxon>
        <taxon>Candidatus Kerfeldiibacteriota</taxon>
    </lineage>
</organism>
<dbReference type="AlphaFoldDB" id="A0A1G2BAZ9"/>
<dbReference type="EMBL" id="MHKI01000022">
    <property type="protein sequence ID" value="OGY86302.1"/>
    <property type="molecule type" value="Genomic_DNA"/>
</dbReference>
<evidence type="ECO:0000256" key="2">
    <source>
        <dbReference type="SAM" id="Phobius"/>
    </source>
</evidence>
<gene>
    <name evidence="3" type="ORF">A2319_05645</name>
</gene>
<evidence type="ECO:0000313" key="3">
    <source>
        <dbReference type="EMBL" id="OGY86302.1"/>
    </source>
</evidence>
<protein>
    <submittedName>
        <fullName evidence="3">Uncharacterized protein</fullName>
    </submittedName>
</protein>